<evidence type="ECO:0000313" key="16">
    <source>
        <dbReference type="EMBL" id="TES46710.1"/>
    </source>
</evidence>
<dbReference type="InterPro" id="IPR035937">
    <property type="entry name" value="FPG_N"/>
</dbReference>
<feature type="domain" description="FPG-type" evidence="14">
    <location>
        <begin position="238"/>
        <end position="271"/>
    </location>
</feature>
<keyword evidence="16" id="KW-0540">Nuclease</keyword>
<proteinExistence type="inferred from homology"/>
<dbReference type="PANTHER" id="PTHR42697">
    <property type="entry name" value="ENDONUCLEASE 8"/>
    <property type="match status" value="1"/>
</dbReference>
<dbReference type="GO" id="GO:0008270">
    <property type="term" value="F:zinc ion binding"/>
    <property type="evidence" value="ECO:0007669"/>
    <property type="project" value="UniProtKB-KW"/>
</dbReference>
<dbReference type="AlphaFoldDB" id="A0A4Y7WGR0"/>
<dbReference type="InterPro" id="IPR015886">
    <property type="entry name" value="H2TH_FPG"/>
</dbReference>
<dbReference type="InterPro" id="IPR012319">
    <property type="entry name" value="FPG_cat"/>
</dbReference>
<evidence type="ECO:0000256" key="9">
    <source>
        <dbReference type="ARBA" id="ARBA00023204"/>
    </source>
</evidence>
<dbReference type="NCBIfam" id="NF007763">
    <property type="entry name" value="PRK10445.1"/>
    <property type="match status" value="1"/>
</dbReference>
<keyword evidence="3" id="KW-0479">Metal-binding</keyword>
<comment type="caution">
    <text evidence="16">The sequence shown here is derived from an EMBL/GenBank/DDBJ whole genome shotgun (WGS) entry which is preliminary data.</text>
</comment>
<dbReference type="GO" id="GO:0006284">
    <property type="term" value="P:base-excision repair"/>
    <property type="evidence" value="ECO:0007669"/>
    <property type="project" value="InterPro"/>
</dbReference>
<dbReference type="Pfam" id="PF01149">
    <property type="entry name" value="Fapy_DNA_glyco"/>
    <property type="match status" value="1"/>
</dbReference>
<evidence type="ECO:0000256" key="3">
    <source>
        <dbReference type="ARBA" id="ARBA00022723"/>
    </source>
</evidence>
<keyword evidence="7" id="KW-0862">Zinc</keyword>
<dbReference type="PROSITE" id="PS51066">
    <property type="entry name" value="ZF_FPG_2"/>
    <property type="match status" value="1"/>
</dbReference>
<evidence type="ECO:0000256" key="1">
    <source>
        <dbReference type="ARBA" id="ARBA00009409"/>
    </source>
</evidence>
<reference evidence="16 17" key="1">
    <citation type="submission" date="2019-03" db="EMBL/GenBank/DDBJ databases">
        <authorList>
            <person name="Liu G."/>
        </authorList>
    </citation>
    <scope>NUCLEOTIDE SEQUENCE [LARGE SCALE GENOMIC DNA]</scope>
    <source>
        <strain evidence="16 17">DSM 19099</strain>
    </source>
</reference>
<evidence type="ECO:0000256" key="2">
    <source>
        <dbReference type="ARBA" id="ARBA00012720"/>
    </source>
</evidence>
<evidence type="ECO:0000313" key="17">
    <source>
        <dbReference type="Proteomes" id="UP000298210"/>
    </source>
</evidence>
<dbReference type="SUPFAM" id="SSF57716">
    <property type="entry name" value="Glucocorticoid receptor-like (DNA-binding domain)"/>
    <property type="match status" value="1"/>
</dbReference>
<dbReference type="RefSeq" id="WP_124742865.1">
    <property type="nucleotide sequence ID" value="NZ_LDIM01000013.1"/>
</dbReference>
<protein>
    <recommendedName>
        <fullName evidence="2">DNA-(apurinic or apyrimidinic site) lyase</fullName>
        <ecNumber evidence="2">4.2.99.18</ecNumber>
    </recommendedName>
</protein>
<keyword evidence="6" id="KW-0378">Hydrolase</keyword>
<dbReference type="SUPFAM" id="SSF81624">
    <property type="entry name" value="N-terminal domain of MutM-like DNA repair proteins"/>
    <property type="match status" value="1"/>
</dbReference>
<name>A0A4Y7WGR0_9BACI</name>
<dbReference type="InterPro" id="IPR010979">
    <property type="entry name" value="Ribosomal_uS13-like_H2TH"/>
</dbReference>
<evidence type="ECO:0000259" key="14">
    <source>
        <dbReference type="PROSITE" id="PS51066"/>
    </source>
</evidence>
<keyword evidence="8" id="KW-0238">DNA-binding</keyword>
<dbReference type="InterPro" id="IPR044091">
    <property type="entry name" value="EcNei-like_N"/>
</dbReference>
<dbReference type="Pfam" id="PF06831">
    <property type="entry name" value="H2TH"/>
    <property type="match status" value="1"/>
</dbReference>
<dbReference type="EC" id="4.2.99.18" evidence="2"/>
<keyword evidence="9" id="KW-0234">DNA repair</keyword>
<dbReference type="Gene3D" id="1.10.8.50">
    <property type="match status" value="1"/>
</dbReference>
<dbReference type="InterPro" id="IPR000214">
    <property type="entry name" value="Znf_DNA_glyclase/AP_lyase"/>
</dbReference>
<evidence type="ECO:0000256" key="10">
    <source>
        <dbReference type="ARBA" id="ARBA00023239"/>
    </source>
</evidence>
<keyword evidence="5 13" id="KW-0863">Zinc-finger</keyword>
<dbReference type="GO" id="GO:0140078">
    <property type="term" value="F:class I DNA-(apurinic or apyrimidinic site) endonuclease activity"/>
    <property type="evidence" value="ECO:0007669"/>
    <property type="project" value="UniProtKB-EC"/>
</dbReference>
<dbReference type="Proteomes" id="UP000298210">
    <property type="component" value="Unassembled WGS sequence"/>
</dbReference>
<dbReference type="GO" id="GO:0000703">
    <property type="term" value="F:oxidized pyrimidine nucleobase lesion DNA N-glycosylase activity"/>
    <property type="evidence" value="ECO:0007669"/>
    <property type="project" value="InterPro"/>
</dbReference>
<dbReference type="SUPFAM" id="SSF46946">
    <property type="entry name" value="S13-like H2TH domain"/>
    <property type="match status" value="1"/>
</dbReference>
<dbReference type="Gene3D" id="3.20.190.10">
    <property type="entry name" value="MutM-like, N-terminal"/>
    <property type="match status" value="1"/>
</dbReference>
<sequence>MPEGPEIRRAAFEVEQAVKGQTLVEVYFAFPHLKEHEDHLVAAKVEAVRTKGKAMLIHFSNGYSIYSHNQLYGKWMIRKAFTYPTTKRQLRLALYTEKKAALLYSASDIEVLKTDELVNHPFIAKAGPDVLSDDVTESLLLERMQSSTFKNRSWSALLLDQGFVAGNGNYLRSELLYVAGISPDAKPSECSDEQQHAMAEALITLSERSYETEGITVSHPLANELRNAGKKRRDYRHYVFNREGKLCYACGETIVKVTKNGRRLYYCPYCQ</sequence>
<evidence type="ECO:0000256" key="7">
    <source>
        <dbReference type="ARBA" id="ARBA00022833"/>
    </source>
</evidence>
<dbReference type="SMART" id="SM00898">
    <property type="entry name" value="Fapy_DNA_glyco"/>
    <property type="match status" value="1"/>
</dbReference>
<dbReference type="GO" id="GO:0003684">
    <property type="term" value="F:damaged DNA binding"/>
    <property type="evidence" value="ECO:0007669"/>
    <property type="project" value="InterPro"/>
</dbReference>
<accession>A0A4Y7WGR0</accession>
<evidence type="ECO:0000259" key="15">
    <source>
        <dbReference type="PROSITE" id="PS51068"/>
    </source>
</evidence>
<keyword evidence="4" id="KW-0227">DNA damage</keyword>
<keyword evidence="11" id="KW-0511">Multifunctional enzyme</keyword>
<gene>
    <name evidence="16" type="ORF">E2L03_18695</name>
</gene>
<dbReference type="PANTHER" id="PTHR42697:SF1">
    <property type="entry name" value="ENDONUCLEASE 8"/>
    <property type="match status" value="1"/>
</dbReference>
<keyword evidence="10 16" id="KW-0456">Lyase</keyword>
<organism evidence="16 17">
    <name type="scientific">Shouchella lehensis</name>
    <dbReference type="NCBI Taxonomy" id="300825"/>
    <lineage>
        <taxon>Bacteria</taxon>
        <taxon>Bacillati</taxon>
        <taxon>Bacillota</taxon>
        <taxon>Bacilli</taxon>
        <taxon>Bacillales</taxon>
        <taxon>Bacillaceae</taxon>
        <taxon>Shouchella</taxon>
    </lineage>
</organism>
<keyword evidence="12" id="KW-0326">Glycosidase</keyword>
<evidence type="ECO:0000256" key="11">
    <source>
        <dbReference type="ARBA" id="ARBA00023268"/>
    </source>
</evidence>
<dbReference type="EMBL" id="SNUX01000004">
    <property type="protein sequence ID" value="TES46710.1"/>
    <property type="molecule type" value="Genomic_DNA"/>
</dbReference>
<evidence type="ECO:0000256" key="4">
    <source>
        <dbReference type="ARBA" id="ARBA00022763"/>
    </source>
</evidence>
<dbReference type="PROSITE" id="PS51068">
    <property type="entry name" value="FPG_CAT"/>
    <property type="match status" value="1"/>
</dbReference>
<comment type="similarity">
    <text evidence="1">Belongs to the FPG family.</text>
</comment>
<evidence type="ECO:0000256" key="5">
    <source>
        <dbReference type="ARBA" id="ARBA00022771"/>
    </source>
</evidence>
<evidence type="ECO:0000256" key="8">
    <source>
        <dbReference type="ARBA" id="ARBA00023125"/>
    </source>
</evidence>
<evidence type="ECO:0000256" key="12">
    <source>
        <dbReference type="ARBA" id="ARBA00023295"/>
    </source>
</evidence>
<keyword evidence="16" id="KW-0255">Endonuclease</keyword>
<dbReference type="CDD" id="cd08965">
    <property type="entry name" value="EcNei-like_N"/>
    <property type="match status" value="1"/>
</dbReference>
<feature type="domain" description="Formamidopyrimidine-DNA glycosylase catalytic" evidence="15">
    <location>
        <begin position="2"/>
        <end position="90"/>
    </location>
</feature>
<evidence type="ECO:0000256" key="6">
    <source>
        <dbReference type="ARBA" id="ARBA00022801"/>
    </source>
</evidence>
<evidence type="ECO:0000256" key="13">
    <source>
        <dbReference type="PROSITE-ProRule" id="PRU00391"/>
    </source>
</evidence>
<dbReference type="SMART" id="SM01232">
    <property type="entry name" value="H2TH"/>
    <property type="match status" value="1"/>
</dbReference>